<accession>A0A140B3K4</accession>
<organism evidence="1 2">
    <name type="scientific">Vibrio phage phi-Grn1</name>
    <dbReference type="NCBI Taxonomy" id="1747713"/>
    <lineage>
        <taxon>Viruses</taxon>
        <taxon>Duplodnaviria</taxon>
        <taxon>Heunggongvirae</taxon>
        <taxon>Uroviricota</taxon>
        <taxon>Caudoviricetes</taxon>
        <taxon>Pantevenvirales</taxon>
        <taxon>Straboviridae</taxon>
        <taxon>Schizotequatrovirus</taxon>
        <taxon>Schizotequatrovirus valkk3</taxon>
    </lineage>
</organism>
<dbReference type="EMBL" id="KT919972">
    <property type="protein sequence ID" value="ALP47206.1"/>
    <property type="molecule type" value="Genomic_DNA"/>
</dbReference>
<name>A0A140B3K4_9CAUD</name>
<evidence type="ECO:0000313" key="1">
    <source>
        <dbReference type="EMBL" id="ALP47206.1"/>
    </source>
</evidence>
<dbReference type="Proteomes" id="UP000230575">
    <property type="component" value="Segment"/>
</dbReference>
<proteinExistence type="predicted"/>
<gene>
    <name evidence="1" type="ORF">phiGrn1_0203</name>
</gene>
<protein>
    <submittedName>
        <fullName evidence="1">Uncharacterized protein</fullName>
    </submittedName>
</protein>
<evidence type="ECO:0000313" key="2">
    <source>
        <dbReference type="Proteomes" id="UP000230575"/>
    </source>
</evidence>
<sequence length="99" mass="11598">MIQFKGRKIISDNQYSIWVYDSIDSLKSDDLNERNFYNNVTGETHKKLRIRRGRFGKNWVLRATSKDDDSTMLVVAEGFKTKKEAIEYVNDVYLNTKGL</sequence>
<reference evidence="1 2" key="1">
    <citation type="journal article" date="2016" name="Front. Microbiol.">
        <title>Comparative Functional Genomic Analysis of Two Vibrio Phages Reveals Complex Metabolic Interactions with the Host Cell.</title>
        <authorList>
            <person name="Skliros D."/>
            <person name="Kalatzis P.G."/>
            <person name="Katharios P."/>
            <person name="Flemetakis E."/>
        </authorList>
    </citation>
    <scope>NUCLEOTIDE SEQUENCE [LARGE SCALE GENOMIC DNA]</scope>
</reference>